<comment type="function">
    <text evidence="9 11">Catalyzes the conversion of GTP to 2,5-diamino-6-ribosylamino-4(3H)-pyrimidinone 5'-phosphate (DARP), formate and pyrophosphate.</text>
</comment>
<feature type="domain" description="GTP cyclohydrolase II" evidence="12">
    <location>
        <begin position="7"/>
        <end position="176"/>
    </location>
</feature>
<feature type="active site" description="Proton acceptor" evidence="11">
    <location>
        <position position="132"/>
    </location>
</feature>
<keyword evidence="6 11" id="KW-0378">Hydrolase</keyword>
<evidence type="ECO:0000256" key="2">
    <source>
        <dbReference type="ARBA" id="ARBA00005520"/>
    </source>
</evidence>
<keyword evidence="8 11" id="KW-0342">GTP-binding</keyword>
<feature type="binding site" evidence="11">
    <location>
        <position position="120"/>
    </location>
    <ligand>
        <name>GTP</name>
        <dbReference type="ChEBI" id="CHEBI:37565"/>
    </ligand>
</feature>
<dbReference type="FunFam" id="3.40.50.10990:FF:000001">
    <property type="entry name" value="Riboflavin biosynthesis protein RibBA"/>
    <property type="match status" value="1"/>
</dbReference>
<dbReference type="eggNOG" id="COG0807">
    <property type="taxonomic scope" value="Bacteria"/>
</dbReference>
<dbReference type="NCBIfam" id="TIGR00505">
    <property type="entry name" value="ribA"/>
    <property type="match status" value="1"/>
</dbReference>
<evidence type="ECO:0000259" key="12">
    <source>
        <dbReference type="Pfam" id="PF00925"/>
    </source>
</evidence>
<dbReference type="Proteomes" id="UP000002743">
    <property type="component" value="Chromosome"/>
</dbReference>
<name>C6X725_METGS</name>
<keyword evidence="4 11" id="KW-0479">Metal-binding</keyword>
<feature type="active site" description="Nucleophile" evidence="11">
    <location>
        <position position="134"/>
    </location>
</feature>
<dbReference type="PANTHER" id="PTHR21327">
    <property type="entry name" value="GTP CYCLOHYDROLASE II-RELATED"/>
    <property type="match status" value="1"/>
</dbReference>
<evidence type="ECO:0000256" key="1">
    <source>
        <dbReference type="ARBA" id="ARBA00004853"/>
    </source>
</evidence>
<keyword evidence="7 11" id="KW-0862">Zinc</keyword>
<dbReference type="GO" id="GO:0005829">
    <property type="term" value="C:cytosol"/>
    <property type="evidence" value="ECO:0007669"/>
    <property type="project" value="TreeGrafter"/>
</dbReference>
<dbReference type="EC" id="3.5.4.25" evidence="11"/>
<dbReference type="OrthoDB" id="9793111at2"/>
<comment type="catalytic activity">
    <reaction evidence="10 11">
        <text>GTP + 4 H2O = 2,5-diamino-6-hydroxy-4-(5-phosphoribosylamino)-pyrimidine + formate + 2 phosphate + 3 H(+)</text>
        <dbReference type="Rhea" id="RHEA:23704"/>
        <dbReference type="ChEBI" id="CHEBI:15377"/>
        <dbReference type="ChEBI" id="CHEBI:15378"/>
        <dbReference type="ChEBI" id="CHEBI:15740"/>
        <dbReference type="ChEBI" id="CHEBI:37565"/>
        <dbReference type="ChEBI" id="CHEBI:43474"/>
        <dbReference type="ChEBI" id="CHEBI:58614"/>
        <dbReference type="EC" id="3.5.4.25"/>
    </reaction>
</comment>
<accession>C6X725</accession>
<dbReference type="HAMAP" id="MF_00179">
    <property type="entry name" value="RibA"/>
    <property type="match status" value="1"/>
</dbReference>
<feature type="binding site" evidence="11">
    <location>
        <position position="72"/>
    </location>
    <ligand>
        <name>Zn(2+)</name>
        <dbReference type="ChEBI" id="CHEBI:29105"/>
        <note>catalytic</note>
    </ligand>
</feature>
<feature type="binding site" evidence="11">
    <location>
        <position position="155"/>
    </location>
    <ligand>
        <name>GTP</name>
        <dbReference type="ChEBI" id="CHEBI:37565"/>
    </ligand>
</feature>
<evidence type="ECO:0000313" key="14">
    <source>
        <dbReference type="Proteomes" id="UP000002743"/>
    </source>
</evidence>
<feature type="binding site" evidence="11">
    <location>
        <position position="70"/>
    </location>
    <ligand>
        <name>Zn(2+)</name>
        <dbReference type="ChEBI" id="CHEBI:29105"/>
        <note>catalytic</note>
    </ligand>
</feature>
<feature type="binding site" evidence="11">
    <location>
        <begin position="98"/>
        <end position="100"/>
    </location>
    <ligand>
        <name>GTP</name>
        <dbReference type="ChEBI" id="CHEBI:37565"/>
    </ligand>
</feature>
<evidence type="ECO:0000256" key="4">
    <source>
        <dbReference type="ARBA" id="ARBA00022723"/>
    </source>
</evidence>
<keyword evidence="5 11" id="KW-0547">Nucleotide-binding</keyword>
<reference evidence="14" key="1">
    <citation type="submission" date="2009-07" db="EMBL/GenBank/DDBJ databases">
        <title>Complete sequence of chromosome of Methylovorus sp. SIP3-4.</title>
        <authorList>
            <person name="Lucas S."/>
            <person name="Copeland A."/>
            <person name="Lapidus A."/>
            <person name="Glavina del Rio T."/>
            <person name="Tice H."/>
            <person name="Bruce D."/>
            <person name="Goodwin L."/>
            <person name="Pitluck S."/>
            <person name="Clum A."/>
            <person name="Larimer F."/>
            <person name="Land M."/>
            <person name="Hauser L."/>
            <person name="Kyrpides N."/>
            <person name="Mikhailova N."/>
            <person name="Kayluzhnaya M."/>
            <person name="Chistoserdova L."/>
        </authorList>
    </citation>
    <scope>NUCLEOTIDE SEQUENCE [LARGE SCALE GENOMIC DNA]</scope>
    <source>
        <strain evidence="14">SIP3-4</strain>
    </source>
</reference>
<dbReference type="NCBIfam" id="NF001591">
    <property type="entry name" value="PRK00393.1"/>
    <property type="match status" value="1"/>
</dbReference>
<dbReference type="SUPFAM" id="SSF142695">
    <property type="entry name" value="RibA-like"/>
    <property type="match status" value="1"/>
</dbReference>
<dbReference type="Pfam" id="PF00925">
    <property type="entry name" value="GTP_cyclohydro2"/>
    <property type="match status" value="1"/>
</dbReference>
<dbReference type="GO" id="GO:0009231">
    <property type="term" value="P:riboflavin biosynthetic process"/>
    <property type="evidence" value="ECO:0007669"/>
    <property type="project" value="UniProtKB-UniRule"/>
</dbReference>
<dbReference type="Gene3D" id="3.40.50.10990">
    <property type="entry name" value="GTP cyclohydrolase II"/>
    <property type="match status" value="1"/>
</dbReference>
<evidence type="ECO:0000313" key="13">
    <source>
        <dbReference type="EMBL" id="ACT51168.1"/>
    </source>
</evidence>
<dbReference type="RefSeq" id="WP_013442716.1">
    <property type="nucleotide sequence ID" value="NC_012969.1"/>
</dbReference>
<feature type="binding site" evidence="11">
    <location>
        <position position="75"/>
    </location>
    <ligand>
        <name>GTP</name>
        <dbReference type="ChEBI" id="CHEBI:37565"/>
    </ligand>
</feature>
<evidence type="ECO:0000256" key="3">
    <source>
        <dbReference type="ARBA" id="ARBA00022619"/>
    </source>
</evidence>
<evidence type="ECO:0000256" key="9">
    <source>
        <dbReference type="ARBA" id="ARBA00043932"/>
    </source>
</evidence>
<proteinExistence type="inferred from homology"/>
<gene>
    <name evidence="11" type="primary">ribA</name>
    <name evidence="13" type="ordered locus">Msip34_1926</name>
</gene>
<dbReference type="UniPathway" id="UPA00275">
    <property type="reaction ID" value="UER00400"/>
</dbReference>
<evidence type="ECO:0000256" key="6">
    <source>
        <dbReference type="ARBA" id="ARBA00022801"/>
    </source>
</evidence>
<evidence type="ECO:0000256" key="8">
    <source>
        <dbReference type="ARBA" id="ARBA00023134"/>
    </source>
</evidence>
<dbReference type="AlphaFoldDB" id="C6X725"/>
<comment type="cofactor">
    <cofactor evidence="11">
        <name>Zn(2+)</name>
        <dbReference type="ChEBI" id="CHEBI:29105"/>
    </cofactor>
    <text evidence="11">Binds 1 zinc ion per subunit.</text>
</comment>
<dbReference type="CDD" id="cd00641">
    <property type="entry name" value="GTP_cyclohydro2"/>
    <property type="match status" value="1"/>
</dbReference>
<comment type="similarity">
    <text evidence="11">Belongs to the GTP cyclohydrolase II family.</text>
</comment>
<dbReference type="InterPro" id="IPR036144">
    <property type="entry name" value="RibA-like_sf"/>
</dbReference>
<feature type="binding site" evidence="11">
    <location>
        <position position="160"/>
    </location>
    <ligand>
        <name>GTP</name>
        <dbReference type="ChEBI" id="CHEBI:37565"/>
    </ligand>
</feature>
<dbReference type="EMBL" id="CP001674">
    <property type="protein sequence ID" value="ACT51168.1"/>
    <property type="molecule type" value="Genomic_DNA"/>
</dbReference>
<dbReference type="KEGG" id="mei:Msip34_1926"/>
<comment type="pathway">
    <text evidence="1 11">Cofactor biosynthesis; riboflavin biosynthesis; 5-amino-6-(D-ribitylamino)uracil from GTP: step 1/4.</text>
</comment>
<protein>
    <recommendedName>
        <fullName evidence="11">GTP cyclohydrolase-2</fullName>
        <ecNumber evidence="11">3.5.4.25</ecNumber>
    </recommendedName>
    <alternativeName>
        <fullName evidence="11">GTP cyclohydrolase II</fullName>
    </alternativeName>
</protein>
<comment type="similarity">
    <text evidence="2">In the N-terminal section; belongs to the DHBP synthase family.</text>
</comment>
<evidence type="ECO:0000256" key="5">
    <source>
        <dbReference type="ARBA" id="ARBA00022741"/>
    </source>
</evidence>
<dbReference type="GO" id="GO:0008686">
    <property type="term" value="F:3,4-dihydroxy-2-butanone-4-phosphate synthase activity"/>
    <property type="evidence" value="ECO:0007669"/>
    <property type="project" value="TreeGrafter"/>
</dbReference>
<dbReference type="HOGENOM" id="CLU_020273_2_1_4"/>
<keyword evidence="3 11" id="KW-0686">Riboflavin biosynthesis</keyword>
<keyword evidence="14" id="KW-1185">Reference proteome</keyword>
<dbReference type="STRING" id="582744.Msip34_1926"/>
<feature type="binding site" evidence="11">
    <location>
        <position position="59"/>
    </location>
    <ligand>
        <name>Zn(2+)</name>
        <dbReference type="ChEBI" id="CHEBI:29105"/>
        <note>catalytic</note>
    </ligand>
</feature>
<dbReference type="InterPro" id="IPR032677">
    <property type="entry name" value="GTP_cyclohydro_II"/>
</dbReference>
<reference evidence="13 14" key="2">
    <citation type="journal article" date="2011" name="J. Bacteriol.">
        <title>Genomes of three methylotrophs from a single niche uncover genetic and metabolic divergence of Methylophilaceae.</title>
        <authorList>
            <person name="Lapidus A."/>
            <person name="Clum A."/>
            <person name="Labutti K."/>
            <person name="Kaluzhnaya M.G."/>
            <person name="Lim S."/>
            <person name="Beck D.A."/>
            <person name="Glavina Del Rio T."/>
            <person name="Nolan M."/>
            <person name="Mavromatis K."/>
            <person name="Huntemann M."/>
            <person name="Lucas S."/>
            <person name="Lidstrom M.E."/>
            <person name="Ivanova N."/>
            <person name="Chistoserdova L."/>
        </authorList>
    </citation>
    <scope>NUCLEOTIDE SEQUENCE [LARGE SCALE GENOMIC DNA]</scope>
    <source>
        <strain evidence="13 14">SIP3-4</strain>
    </source>
</reference>
<dbReference type="GO" id="GO:0005525">
    <property type="term" value="F:GTP binding"/>
    <property type="evidence" value="ECO:0007669"/>
    <property type="project" value="UniProtKB-KW"/>
</dbReference>
<evidence type="ECO:0000256" key="10">
    <source>
        <dbReference type="ARBA" id="ARBA00049295"/>
    </source>
</evidence>
<evidence type="ECO:0000256" key="7">
    <source>
        <dbReference type="ARBA" id="ARBA00022833"/>
    </source>
</evidence>
<dbReference type="InterPro" id="IPR000926">
    <property type="entry name" value="RibA"/>
</dbReference>
<sequence>MQTVKKIATSRMPTSHGDFTLHIYRSDNDPQGLQDQVALVAGELKPGQEEVLVRLHSECLTGDVLGSRRCDCGEQLAKSQETISKAGCGVILYLRGHEGRGIGLAHKIKAYALQDQGRDTVQANLEQGLPIDARSYELAAAMLRDLGLQRIQLLTNNPEKVTRLQAAGISVSRRVPLLITPNQNNAEYLQTKRTKLGHYL</sequence>
<dbReference type="GO" id="GO:0008270">
    <property type="term" value="F:zinc ion binding"/>
    <property type="evidence" value="ECO:0007669"/>
    <property type="project" value="UniProtKB-UniRule"/>
</dbReference>
<dbReference type="PANTHER" id="PTHR21327:SF18">
    <property type="entry name" value="3,4-DIHYDROXY-2-BUTANONE 4-PHOSPHATE SYNTHASE"/>
    <property type="match status" value="1"/>
</dbReference>
<organism evidence="13 14">
    <name type="scientific">Methylovorus glucosotrophus (strain SIP3-4)</name>
    <dbReference type="NCBI Taxonomy" id="582744"/>
    <lineage>
        <taxon>Bacteria</taxon>
        <taxon>Pseudomonadati</taxon>
        <taxon>Pseudomonadota</taxon>
        <taxon>Betaproteobacteria</taxon>
        <taxon>Nitrosomonadales</taxon>
        <taxon>Methylophilaceae</taxon>
        <taxon>Methylovorus</taxon>
    </lineage>
</organism>
<feature type="binding site" evidence="11">
    <location>
        <begin position="54"/>
        <end position="58"/>
    </location>
    <ligand>
        <name>GTP</name>
        <dbReference type="ChEBI" id="CHEBI:37565"/>
    </ligand>
</feature>
<dbReference type="GO" id="GO:0003935">
    <property type="term" value="F:GTP cyclohydrolase II activity"/>
    <property type="evidence" value="ECO:0007669"/>
    <property type="project" value="UniProtKB-UniRule"/>
</dbReference>
<evidence type="ECO:0000256" key="11">
    <source>
        <dbReference type="HAMAP-Rule" id="MF_00179"/>
    </source>
</evidence>